<evidence type="ECO:0000256" key="2">
    <source>
        <dbReference type="ARBA" id="ARBA00023125"/>
    </source>
</evidence>
<reference evidence="10" key="1">
    <citation type="submission" date="2021-07" db="EMBL/GenBank/DDBJ databases">
        <title>Draft genome of Mortierella alpina, strain LL118, isolated from an aspen leaf litter sample.</title>
        <authorList>
            <person name="Yang S."/>
            <person name="Vinatzer B.A."/>
        </authorList>
    </citation>
    <scope>NUCLEOTIDE SEQUENCE</scope>
    <source>
        <strain evidence="10">LL118</strain>
    </source>
</reference>
<dbReference type="Pfam" id="PF24818">
    <property type="entry name" value="PH_TRF2_HOY1"/>
    <property type="match status" value="1"/>
</dbReference>
<feature type="compositionally biased region" description="Polar residues" evidence="7">
    <location>
        <begin position="26"/>
        <end position="46"/>
    </location>
</feature>
<dbReference type="CDD" id="cd00086">
    <property type="entry name" value="homeodomain"/>
    <property type="match status" value="1"/>
</dbReference>
<evidence type="ECO:0000256" key="5">
    <source>
        <dbReference type="PROSITE-ProRule" id="PRU00108"/>
    </source>
</evidence>
<dbReference type="Gene3D" id="1.10.10.60">
    <property type="entry name" value="Homeodomain-like"/>
    <property type="match status" value="1"/>
</dbReference>
<evidence type="ECO:0000256" key="1">
    <source>
        <dbReference type="ARBA" id="ARBA00004123"/>
    </source>
</evidence>
<gene>
    <name evidence="10" type="ORF">KVV02_002747</name>
</gene>
<keyword evidence="4 5" id="KW-0539">Nucleus</keyword>
<dbReference type="InterPro" id="IPR051000">
    <property type="entry name" value="Homeobox_DNA-bind_prot"/>
</dbReference>
<evidence type="ECO:0000313" key="11">
    <source>
        <dbReference type="Proteomes" id="UP000717515"/>
    </source>
</evidence>
<comment type="caution">
    <text evidence="10">The sequence shown here is derived from an EMBL/GenBank/DDBJ whole genome shotgun (WGS) entry which is preliminary data.</text>
</comment>
<dbReference type="Proteomes" id="UP000717515">
    <property type="component" value="Unassembled WGS sequence"/>
</dbReference>
<evidence type="ECO:0000259" key="9">
    <source>
        <dbReference type="PROSITE" id="PS50071"/>
    </source>
</evidence>
<dbReference type="GO" id="GO:0030154">
    <property type="term" value="P:cell differentiation"/>
    <property type="evidence" value="ECO:0007669"/>
    <property type="project" value="TreeGrafter"/>
</dbReference>
<evidence type="ECO:0000256" key="6">
    <source>
        <dbReference type="RuleBase" id="RU000682"/>
    </source>
</evidence>
<dbReference type="InterPro" id="IPR017970">
    <property type="entry name" value="Homeobox_CS"/>
</dbReference>
<dbReference type="InterPro" id="IPR009057">
    <property type="entry name" value="Homeodomain-like_sf"/>
</dbReference>
<dbReference type="GO" id="GO:0000981">
    <property type="term" value="F:DNA-binding transcription factor activity, RNA polymerase II-specific"/>
    <property type="evidence" value="ECO:0007669"/>
    <property type="project" value="InterPro"/>
</dbReference>
<sequence>MFAILLFSCLNFMNSYESGAKDFKQPQPQHPSAPSFTPSRQDPYQNQVIPIPDQLTSSSAYSSSQAHPHQSTTMLTFTQQPQQHHLNNHTTSKKRTRASVEQLAILEDTFLTNQSPNSKVREILAKKVKMSERSIQIWFQNRRAKVKQAQKRTELVQQEAMKAQYLSNCAAAGITPQPLYGFGAPAPGGKAFPMAGHLHPSALARAPLARANSYDAARSNAVQARFAQTGLGINVPGAPGAGLWGTQAPYAMQPQAHPGFGFRPNPPQAMTAARGVKRSFDGVNGPLSAGAVPKPLHFPGAVGADGLPEGVTSPDVMFAAGMAPGASQIPTMPTFNCDNLAIGTWRRMSTSNTDLSCFYCPTTRIMTWQIIDHSARFKMTFPLSAISRIEHYEVDPMYSQVDFDLLETPQFFMETVSEDQQRDWKKCSDFTEAKQATLVMRHTIHGLSAALKMQVMSLTIAYPPLQAITTYRDTPFPSQFHAYTTPIPQISQFLDPSQYDRRFVNPMNAGNYLTLNDGMDSGEGSDLGEEFYDGTDGFGTQFTSTTSALLDMGADGIQQPRLKSRRTASMPTPAMNNFLSAGLSTVPYHSSPLSMYSTTGVNLETPTSAASLLAASATSAATAAAVAAAATSAAADVSADATSAAPAASSATSTTIAGSVAVSSSVTEASSTSATPSAADISTSSTVTPTPVTSALAPSMIATATTMPKVTITTLSDSAENDGSEVESTTVVHGEDESDKAKDANQQEGAEETKQAENPMGLTSQFNEFLAQAVVSTSAQMSGSYTASGFQAGMMYAHPHAQGFQMGSLEDGSDSGYEFNAGYYGMIPEQASFVSMSDLEGSTGHQTDGEESSYGPY</sequence>
<dbReference type="GO" id="GO:0005634">
    <property type="term" value="C:nucleus"/>
    <property type="evidence" value="ECO:0007669"/>
    <property type="project" value="UniProtKB-SubCell"/>
</dbReference>
<name>A0A9P7ZY84_MORAP</name>
<feature type="region of interest" description="Disordered" evidence="7">
    <location>
        <begin position="715"/>
        <end position="756"/>
    </location>
</feature>
<comment type="subcellular location">
    <subcellularLocation>
        <location evidence="1 5 6">Nucleus</location>
    </subcellularLocation>
</comment>
<feature type="DNA-binding region" description="Homeobox" evidence="5">
    <location>
        <begin position="91"/>
        <end position="150"/>
    </location>
</feature>
<dbReference type="GO" id="GO:0000978">
    <property type="term" value="F:RNA polymerase II cis-regulatory region sequence-specific DNA binding"/>
    <property type="evidence" value="ECO:0007669"/>
    <property type="project" value="TreeGrafter"/>
</dbReference>
<accession>A0A9P7ZY84</accession>
<feature type="compositionally biased region" description="Basic and acidic residues" evidence="7">
    <location>
        <begin position="733"/>
        <end position="755"/>
    </location>
</feature>
<keyword evidence="3 5" id="KW-0371">Homeobox</keyword>
<feature type="signal peptide" evidence="8">
    <location>
        <begin position="1"/>
        <end position="20"/>
    </location>
</feature>
<dbReference type="AlphaFoldDB" id="A0A9P7ZY84"/>
<dbReference type="InterPro" id="IPR001356">
    <property type="entry name" value="HD"/>
</dbReference>
<feature type="domain" description="Homeobox" evidence="9">
    <location>
        <begin position="89"/>
        <end position="149"/>
    </location>
</feature>
<feature type="chain" id="PRO_5040328762" description="Homeobox domain-containing protein" evidence="8">
    <location>
        <begin position="21"/>
        <end position="857"/>
    </location>
</feature>
<dbReference type="PROSITE" id="PS00027">
    <property type="entry name" value="HOMEOBOX_1"/>
    <property type="match status" value="1"/>
</dbReference>
<dbReference type="EMBL" id="JAIFTL010000281">
    <property type="protein sequence ID" value="KAG9320539.1"/>
    <property type="molecule type" value="Genomic_DNA"/>
</dbReference>
<evidence type="ECO:0000256" key="3">
    <source>
        <dbReference type="ARBA" id="ARBA00023155"/>
    </source>
</evidence>
<feature type="region of interest" description="Disordered" evidence="7">
    <location>
        <begin position="667"/>
        <end position="692"/>
    </location>
</feature>
<evidence type="ECO:0000313" key="10">
    <source>
        <dbReference type="EMBL" id="KAG9320539.1"/>
    </source>
</evidence>
<evidence type="ECO:0000256" key="4">
    <source>
        <dbReference type="ARBA" id="ARBA00023242"/>
    </source>
</evidence>
<feature type="region of interest" description="Disordered" evidence="7">
    <location>
        <begin position="21"/>
        <end position="46"/>
    </location>
</feature>
<dbReference type="InterPro" id="IPR057939">
    <property type="entry name" value="TRF2_HOY1_PH"/>
</dbReference>
<keyword evidence="8" id="KW-0732">Signal</keyword>
<dbReference type="Pfam" id="PF00046">
    <property type="entry name" value="Homeodomain"/>
    <property type="match status" value="1"/>
</dbReference>
<proteinExistence type="predicted"/>
<organism evidence="10 11">
    <name type="scientific">Mortierella alpina</name>
    <name type="common">Oleaginous fungus</name>
    <name type="synonym">Mortierella renispora</name>
    <dbReference type="NCBI Taxonomy" id="64518"/>
    <lineage>
        <taxon>Eukaryota</taxon>
        <taxon>Fungi</taxon>
        <taxon>Fungi incertae sedis</taxon>
        <taxon>Mucoromycota</taxon>
        <taxon>Mortierellomycotina</taxon>
        <taxon>Mortierellomycetes</taxon>
        <taxon>Mortierellales</taxon>
        <taxon>Mortierellaceae</taxon>
        <taxon>Mortierella</taxon>
    </lineage>
</organism>
<protein>
    <recommendedName>
        <fullName evidence="9">Homeobox domain-containing protein</fullName>
    </recommendedName>
</protein>
<dbReference type="SMART" id="SM00389">
    <property type="entry name" value="HOX"/>
    <property type="match status" value="1"/>
</dbReference>
<evidence type="ECO:0000256" key="7">
    <source>
        <dbReference type="SAM" id="MobiDB-lite"/>
    </source>
</evidence>
<dbReference type="SUPFAM" id="SSF46689">
    <property type="entry name" value="Homeodomain-like"/>
    <property type="match status" value="1"/>
</dbReference>
<dbReference type="PROSITE" id="PS50071">
    <property type="entry name" value="HOMEOBOX_2"/>
    <property type="match status" value="1"/>
</dbReference>
<keyword evidence="2 5" id="KW-0238">DNA-binding</keyword>
<dbReference type="PANTHER" id="PTHR24324:SF5">
    <property type="entry name" value="HEMATOPOIETICALLY-EXPRESSED HOMEOBOX PROTEIN HHEX"/>
    <property type="match status" value="1"/>
</dbReference>
<evidence type="ECO:0000256" key="8">
    <source>
        <dbReference type="SAM" id="SignalP"/>
    </source>
</evidence>
<dbReference type="PANTHER" id="PTHR24324">
    <property type="entry name" value="HOMEOBOX PROTEIN HHEX"/>
    <property type="match status" value="1"/>
</dbReference>